<evidence type="ECO:0000313" key="10">
    <source>
        <dbReference type="EMBL" id="QAT62442.1"/>
    </source>
</evidence>
<dbReference type="EMBL" id="CP035282">
    <property type="protein sequence ID" value="QAT62442.1"/>
    <property type="molecule type" value="Genomic_DNA"/>
</dbReference>
<dbReference type="NCBIfam" id="TIGR00276">
    <property type="entry name" value="tRNA epoxyqueuosine(34) reductase QueG"/>
    <property type="match status" value="1"/>
</dbReference>
<dbReference type="PANTHER" id="PTHR30002">
    <property type="entry name" value="EPOXYQUEUOSINE REDUCTASE"/>
    <property type="match status" value="1"/>
</dbReference>
<keyword evidence="11" id="KW-1185">Reference proteome</keyword>
<keyword evidence="8" id="KW-0411">Iron-sulfur</keyword>
<evidence type="ECO:0000256" key="8">
    <source>
        <dbReference type="ARBA" id="ARBA00023014"/>
    </source>
</evidence>
<proteinExistence type="predicted"/>
<sequence>MNIKKYIMDKSKELNIDMIRFTDSSPLVDIKDFIMERKNLGYSTEFEEKDIERRINPKIILLDCKSIIAIALSYNIKYNENLNTDLKGKLSRCSWGLDYHKVLNNKMKKLIEEMEKKVKFNYSYFADTGPLVDREIAKKSGLGYYGKNCTIINEKFGSFIFLGYILTDLDIEEDGIIEGYNCGECNLCLKACPTGALEAPYRLNPKKCISYLTQTKGDIPYEQRKKMGINVYGCDVCQLVCPKNKYAEESSNKEFLPLRTKGYIDIKELFKISNREFKNEYGNMAGSWVGRNTLRRNAIIALGNMKKGENVSFLKELLSLNNIDFNLRKYIYWSLLNIDKKLGKEIIGDGIKDRIDIDEIEKLLRYFKI</sequence>
<keyword evidence="7" id="KW-0408">Iron</keyword>
<keyword evidence="4" id="KW-0479">Metal-binding</keyword>
<keyword evidence="5" id="KW-0671">Queuosine biosynthesis</keyword>
<keyword evidence="2" id="KW-0963">Cytoplasm</keyword>
<dbReference type="PANTHER" id="PTHR30002:SF4">
    <property type="entry name" value="EPOXYQUEUOSINE REDUCTASE"/>
    <property type="match status" value="1"/>
</dbReference>
<dbReference type="GO" id="GO:0008616">
    <property type="term" value="P:tRNA queuosine(34) biosynthetic process"/>
    <property type="evidence" value="ECO:0007669"/>
    <property type="project" value="UniProtKB-KW"/>
</dbReference>
<dbReference type="Pfam" id="PF08331">
    <property type="entry name" value="QueG_DUF1730"/>
    <property type="match status" value="1"/>
</dbReference>
<evidence type="ECO:0000256" key="5">
    <source>
        <dbReference type="ARBA" id="ARBA00022785"/>
    </source>
</evidence>
<keyword evidence="3" id="KW-0819">tRNA processing</keyword>
<dbReference type="InterPro" id="IPR017896">
    <property type="entry name" value="4Fe4S_Fe-S-bd"/>
</dbReference>
<dbReference type="InterPro" id="IPR004453">
    <property type="entry name" value="QueG"/>
</dbReference>
<evidence type="ECO:0000256" key="7">
    <source>
        <dbReference type="ARBA" id="ARBA00023004"/>
    </source>
</evidence>
<dbReference type="AlphaFoldDB" id="A0A410QEG8"/>
<dbReference type="KEGG" id="spoa:EQM13_13145"/>
<gene>
    <name evidence="10" type="primary">queG</name>
    <name evidence="10" type="ORF">EQM13_13145</name>
</gene>
<reference evidence="11" key="1">
    <citation type="submission" date="2019-01" db="EMBL/GenBank/DDBJ databases">
        <title>Draft genomes of a novel of Sporanaerobacter strains.</title>
        <authorList>
            <person name="Ma S."/>
        </authorList>
    </citation>
    <scope>NUCLEOTIDE SEQUENCE [LARGE SCALE GENOMIC DNA]</scope>
    <source>
        <strain evidence="11">NJN-17</strain>
    </source>
</reference>
<dbReference type="InterPro" id="IPR013542">
    <property type="entry name" value="QueG_DUF1730"/>
</dbReference>
<evidence type="ECO:0000256" key="1">
    <source>
        <dbReference type="ARBA" id="ARBA00022485"/>
    </source>
</evidence>
<organism evidence="10 11">
    <name type="scientific">Acidilutibacter cellobiosedens</name>
    <dbReference type="NCBI Taxonomy" id="2507161"/>
    <lineage>
        <taxon>Bacteria</taxon>
        <taxon>Bacillati</taxon>
        <taxon>Bacillota</taxon>
        <taxon>Tissierellia</taxon>
        <taxon>Tissierellales</taxon>
        <taxon>Acidilutibacteraceae</taxon>
        <taxon>Acidilutibacter</taxon>
    </lineage>
</organism>
<protein>
    <submittedName>
        <fullName evidence="10">tRNA epoxyqueuosine(34) reductase QueG</fullName>
        <ecNumber evidence="10">1.17.99.6</ecNumber>
    </submittedName>
</protein>
<evidence type="ECO:0000313" key="11">
    <source>
        <dbReference type="Proteomes" id="UP000287969"/>
    </source>
</evidence>
<evidence type="ECO:0000256" key="6">
    <source>
        <dbReference type="ARBA" id="ARBA00023002"/>
    </source>
</evidence>
<accession>A0A410QEG8</accession>
<dbReference type="Gene3D" id="3.30.70.20">
    <property type="match status" value="1"/>
</dbReference>
<feature type="domain" description="4Fe-4S ferredoxin-type" evidence="9">
    <location>
        <begin position="173"/>
        <end position="202"/>
    </location>
</feature>
<evidence type="ECO:0000259" key="9">
    <source>
        <dbReference type="PROSITE" id="PS51379"/>
    </source>
</evidence>
<dbReference type="GO" id="GO:0051539">
    <property type="term" value="F:4 iron, 4 sulfur cluster binding"/>
    <property type="evidence" value="ECO:0007669"/>
    <property type="project" value="UniProtKB-KW"/>
</dbReference>
<dbReference type="PROSITE" id="PS00198">
    <property type="entry name" value="4FE4S_FER_1"/>
    <property type="match status" value="1"/>
</dbReference>
<evidence type="ECO:0000256" key="2">
    <source>
        <dbReference type="ARBA" id="ARBA00022490"/>
    </source>
</evidence>
<dbReference type="Proteomes" id="UP000287969">
    <property type="component" value="Chromosome"/>
</dbReference>
<evidence type="ECO:0000256" key="4">
    <source>
        <dbReference type="ARBA" id="ARBA00022723"/>
    </source>
</evidence>
<dbReference type="RefSeq" id="WP_128752938.1">
    <property type="nucleotide sequence ID" value="NZ_CP035282.1"/>
</dbReference>
<dbReference type="SUPFAM" id="SSF54862">
    <property type="entry name" value="4Fe-4S ferredoxins"/>
    <property type="match status" value="1"/>
</dbReference>
<dbReference type="GO" id="GO:0052693">
    <property type="term" value="F:epoxyqueuosine reductase activity"/>
    <property type="evidence" value="ECO:0007669"/>
    <property type="project" value="UniProtKB-EC"/>
</dbReference>
<dbReference type="GO" id="GO:0046872">
    <property type="term" value="F:metal ion binding"/>
    <property type="evidence" value="ECO:0007669"/>
    <property type="project" value="UniProtKB-KW"/>
</dbReference>
<dbReference type="Pfam" id="PF13484">
    <property type="entry name" value="Fer4_16"/>
    <property type="match status" value="1"/>
</dbReference>
<dbReference type="OrthoDB" id="9784571at2"/>
<dbReference type="PROSITE" id="PS51379">
    <property type="entry name" value="4FE4S_FER_2"/>
    <property type="match status" value="1"/>
</dbReference>
<keyword evidence="6 10" id="KW-0560">Oxidoreductase</keyword>
<evidence type="ECO:0000256" key="3">
    <source>
        <dbReference type="ARBA" id="ARBA00022694"/>
    </source>
</evidence>
<keyword evidence="1" id="KW-0004">4Fe-4S</keyword>
<dbReference type="InterPro" id="IPR017900">
    <property type="entry name" value="4Fe4S_Fe_S_CS"/>
</dbReference>
<dbReference type="EC" id="1.17.99.6" evidence="10"/>
<name>A0A410QEG8_9FIRM</name>